<proteinExistence type="predicted"/>
<evidence type="ECO:0000313" key="3">
    <source>
        <dbReference type="Proteomes" id="UP000749646"/>
    </source>
</evidence>
<dbReference type="OrthoDB" id="346839at2759"/>
<comment type="caution">
    <text evidence="2">The sequence shown here is derived from an EMBL/GenBank/DDBJ whole genome shotgun (WGS) entry which is preliminary data.</text>
</comment>
<dbReference type="EMBL" id="JAAAHW010007114">
    <property type="protein sequence ID" value="KAF9951106.1"/>
    <property type="molecule type" value="Genomic_DNA"/>
</dbReference>
<keyword evidence="3" id="KW-1185">Reference proteome</keyword>
<dbReference type="Proteomes" id="UP000749646">
    <property type="component" value="Unassembled WGS sequence"/>
</dbReference>
<dbReference type="AlphaFoldDB" id="A0A9P6LY20"/>
<organism evidence="2 3">
    <name type="scientific">Modicella reniformis</name>
    <dbReference type="NCBI Taxonomy" id="1440133"/>
    <lineage>
        <taxon>Eukaryota</taxon>
        <taxon>Fungi</taxon>
        <taxon>Fungi incertae sedis</taxon>
        <taxon>Mucoromycota</taxon>
        <taxon>Mortierellomycotina</taxon>
        <taxon>Mortierellomycetes</taxon>
        <taxon>Mortierellales</taxon>
        <taxon>Mortierellaceae</taxon>
        <taxon>Modicella</taxon>
    </lineage>
</organism>
<evidence type="ECO:0000313" key="2">
    <source>
        <dbReference type="EMBL" id="KAF9951106.1"/>
    </source>
</evidence>
<feature type="region of interest" description="Disordered" evidence="1">
    <location>
        <begin position="1"/>
        <end position="47"/>
    </location>
</feature>
<gene>
    <name evidence="2" type="ORF">BGZ65_006187</name>
</gene>
<sequence>MSNALDLSLDDIIKTNRPSRRGGPARGGGRVARSSGPTRNLRSRDNRPYQAGVQQYRAAPIAPLHTSVIRQSAPDGSKIQ</sequence>
<protein>
    <submittedName>
        <fullName evidence="2">Uncharacterized protein</fullName>
    </submittedName>
</protein>
<name>A0A9P6LY20_9FUNG</name>
<feature type="non-terminal residue" evidence="2">
    <location>
        <position position="80"/>
    </location>
</feature>
<evidence type="ECO:0000256" key="1">
    <source>
        <dbReference type="SAM" id="MobiDB-lite"/>
    </source>
</evidence>
<accession>A0A9P6LY20</accession>
<reference evidence="2" key="1">
    <citation type="journal article" date="2020" name="Fungal Divers.">
        <title>Resolving the Mortierellaceae phylogeny through synthesis of multi-gene phylogenetics and phylogenomics.</title>
        <authorList>
            <person name="Vandepol N."/>
            <person name="Liber J."/>
            <person name="Desiro A."/>
            <person name="Na H."/>
            <person name="Kennedy M."/>
            <person name="Barry K."/>
            <person name="Grigoriev I.V."/>
            <person name="Miller A.N."/>
            <person name="O'Donnell K."/>
            <person name="Stajich J.E."/>
            <person name="Bonito G."/>
        </authorList>
    </citation>
    <scope>NUCLEOTIDE SEQUENCE</scope>
    <source>
        <strain evidence="2">MES-2147</strain>
    </source>
</reference>